<dbReference type="AlphaFoldDB" id="A0AAU7JEJ6"/>
<dbReference type="EMBL" id="CP157484">
    <property type="protein sequence ID" value="XBO38569.1"/>
    <property type="molecule type" value="Genomic_DNA"/>
</dbReference>
<organism evidence="2">
    <name type="scientific">Alsobacter sp. KACC 23698</name>
    <dbReference type="NCBI Taxonomy" id="3149229"/>
    <lineage>
        <taxon>Bacteria</taxon>
        <taxon>Pseudomonadati</taxon>
        <taxon>Pseudomonadota</taxon>
        <taxon>Alphaproteobacteria</taxon>
        <taxon>Hyphomicrobiales</taxon>
        <taxon>Alsobacteraceae</taxon>
        <taxon>Alsobacter</taxon>
    </lineage>
</organism>
<feature type="region of interest" description="Disordered" evidence="1">
    <location>
        <begin position="1"/>
        <end position="32"/>
    </location>
</feature>
<sequence>MVTELEPPGVQPPISPRAGEPPQERPGPSAARHVALRAGADTPLARRFHAWRGRSGRRYVVSAYEPGSAPDYAGMVALAVRRGPDGGLRVTGAVAHEAGDAPLAALAPFRDADEVHLHLLAEDECARAVAASDLGGPPQA</sequence>
<accession>A0AAU7JEJ6</accession>
<protein>
    <submittedName>
        <fullName evidence="2">Uncharacterized protein</fullName>
    </submittedName>
</protein>
<dbReference type="RefSeq" id="WP_406855408.1">
    <property type="nucleotide sequence ID" value="NZ_CP157484.1"/>
</dbReference>
<reference evidence="2" key="1">
    <citation type="submission" date="2024-05" db="EMBL/GenBank/DDBJ databases">
        <authorList>
            <person name="Kim S."/>
            <person name="Heo J."/>
            <person name="Choi H."/>
            <person name="Choi Y."/>
            <person name="Kwon S.-W."/>
            <person name="Kim Y."/>
        </authorList>
    </citation>
    <scope>NUCLEOTIDE SEQUENCE</scope>
    <source>
        <strain evidence="2">KACC 23698</strain>
    </source>
</reference>
<proteinExistence type="predicted"/>
<evidence type="ECO:0000313" key="2">
    <source>
        <dbReference type="EMBL" id="XBO38569.1"/>
    </source>
</evidence>
<evidence type="ECO:0000256" key="1">
    <source>
        <dbReference type="SAM" id="MobiDB-lite"/>
    </source>
</evidence>
<name>A0AAU7JEJ6_9HYPH</name>
<gene>
    <name evidence="2" type="ORF">ABEG18_23190</name>
</gene>